<dbReference type="PANTHER" id="PTHR32114:SF2">
    <property type="entry name" value="ABC TRANSPORTER ABCH.3"/>
    <property type="match status" value="1"/>
</dbReference>
<gene>
    <name evidence="3" type="ORF">SAMN05216369_2649</name>
</gene>
<dbReference type="Proteomes" id="UP000184497">
    <property type="component" value="Unassembled WGS sequence"/>
</dbReference>
<dbReference type="SUPFAM" id="SSF52540">
    <property type="entry name" value="P-loop containing nucleoside triphosphate hydrolases"/>
    <property type="match status" value="2"/>
</dbReference>
<dbReference type="Pfam" id="PF13476">
    <property type="entry name" value="AAA_23"/>
    <property type="match status" value="1"/>
</dbReference>
<keyword evidence="1" id="KW-0175">Coiled coil</keyword>
<feature type="domain" description="Rad50/SbcC-type AAA" evidence="2">
    <location>
        <begin position="6"/>
        <end position="277"/>
    </location>
</feature>
<dbReference type="EMBL" id="FRAQ01000002">
    <property type="protein sequence ID" value="SHK65180.1"/>
    <property type="molecule type" value="Genomic_DNA"/>
</dbReference>
<dbReference type="AlphaFoldDB" id="A0A1M6U7P6"/>
<feature type="coiled-coil region" evidence="1">
    <location>
        <begin position="398"/>
        <end position="489"/>
    </location>
</feature>
<feature type="coiled-coil region" evidence="1">
    <location>
        <begin position="211"/>
        <end position="282"/>
    </location>
</feature>
<evidence type="ECO:0000256" key="1">
    <source>
        <dbReference type="SAM" id="Coils"/>
    </source>
</evidence>
<dbReference type="OrthoDB" id="9795626at2"/>
<evidence type="ECO:0000259" key="2">
    <source>
        <dbReference type="Pfam" id="PF13476"/>
    </source>
</evidence>
<evidence type="ECO:0000313" key="4">
    <source>
        <dbReference type="Proteomes" id="UP000184497"/>
    </source>
</evidence>
<organism evidence="3 4">
    <name type="scientific">Marinobacter antarcticus</name>
    <dbReference type="NCBI Taxonomy" id="564117"/>
    <lineage>
        <taxon>Bacteria</taxon>
        <taxon>Pseudomonadati</taxon>
        <taxon>Pseudomonadota</taxon>
        <taxon>Gammaproteobacteria</taxon>
        <taxon>Pseudomonadales</taxon>
        <taxon>Marinobacteraceae</taxon>
        <taxon>Marinobacter</taxon>
    </lineage>
</organism>
<accession>A0A1M6U7P6</accession>
<dbReference type="InterPro" id="IPR038729">
    <property type="entry name" value="Rad50/SbcC_AAA"/>
</dbReference>
<proteinExistence type="predicted"/>
<reference evidence="4" key="1">
    <citation type="submission" date="2016-11" db="EMBL/GenBank/DDBJ databases">
        <authorList>
            <person name="Varghese N."/>
            <person name="Submissions S."/>
        </authorList>
    </citation>
    <scope>NUCLEOTIDE SEQUENCE [LARGE SCALE GENOMIC DNA]</scope>
    <source>
        <strain evidence="4">CGMCC 1.10835</strain>
    </source>
</reference>
<sequence length="669" mass="75798">MKIKTLTIRNFRQFFGEVSISFSTDEKASVTVIHGENGAGKTSLLNAFKWALYGTTDFDTNNENLLSEKAIAEASPNSTIVMSVTLEFDDDGATYTAHREHKFTKGNGLHAESLGQSMLSLSYIDSAGLSHRSSNPGSQLNQILPEDMHGYFFFNGERIEKLAYNSASTQIREAIKGLMGLNILDRAERQLKSSVVRHFNKEAKESSSGNLAALYDQHSLLTDRIQEKEEQLKGWKKNHSEIELDIEEIDKRLDSIKAIAEKQKLRRELEAQIEQINKDKAAESFSLKKNVSERGFLAFIDAQLNDVKDYLDEMRIRGEMPSKVKSTFIDDLIELGKCICGQPLEPGSDCVKTLESYKTTIQDNGVEEQFMALFGVMSHLQSEREALFLSIHESINKLKDLADRRKHLLGRIDELGEEILGVGDSSELESRRVKLKENRKEFNDNCAVGQHQKSEWEDEAKEKEKEIEKELAKTNQADLSQRRKQLAKEVADTISELHEAMAHQVRTDLSEKVDGTFQKIMRKDYWAEIDEDFTLKIFKNIEGHGKQPVLEKSTGENQVTSLCFISSIVNSAKEKANNPGIFQKGGVYPIVMDSPFGALDPEYREKVASFIPALADQVIVMVSKSQWRGEVENELSKRLGKQYTLKYHKPDKDGDEKFEYTNLEEGFYG</sequence>
<dbReference type="GO" id="GO:0016887">
    <property type="term" value="F:ATP hydrolysis activity"/>
    <property type="evidence" value="ECO:0007669"/>
    <property type="project" value="InterPro"/>
</dbReference>
<name>A0A1M6U7P6_9GAMM</name>
<dbReference type="STRING" id="564117.SAMN05216369_2649"/>
<dbReference type="InterPro" id="IPR027417">
    <property type="entry name" value="P-loop_NTPase"/>
</dbReference>
<evidence type="ECO:0000313" key="3">
    <source>
        <dbReference type="EMBL" id="SHK65180.1"/>
    </source>
</evidence>
<dbReference type="Gene3D" id="3.40.50.300">
    <property type="entry name" value="P-loop containing nucleotide triphosphate hydrolases"/>
    <property type="match status" value="2"/>
</dbReference>
<dbReference type="RefSeq" id="WP_072798369.1">
    <property type="nucleotide sequence ID" value="NZ_FRAQ01000002.1"/>
</dbReference>
<keyword evidence="4" id="KW-1185">Reference proteome</keyword>
<dbReference type="GO" id="GO:0006302">
    <property type="term" value="P:double-strand break repair"/>
    <property type="evidence" value="ECO:0007669"/>
    <property type="project" value="InterPro"/>
</dbReference>
<protein>
    <submittedName>
        <fullName evidence="3">DNA sulfur modification protein DndD</fullName>
    </submittedName>
</protein>
<dbReference type="PANTHER" id="PTHR32114">
    <property type="entry name" value="ABC TRANSPORTER ABCH.3"/>
    <property type="match status" value="1"/>
</dbReference>